<dbReference type="EC" id="2.3.1.199" evidence="2"/>
<dbReference type="GO" id="GO:0016020">
    <property type="term" value="C:membrane"/>
    <property type="evidence" value="ECO:0007669"/>
    <property type="project" value="InterPro"/>
</dbReference>
<dbReference type="Pfam" id="PF08541">
    <property type="entry name" value="ACP_syn_III_C"/>
    <property type="match status" value="1"/>
</dbReference>
<evidence type="ECO:0000259" key="4">
    <source>
        <dbReference type="Pfam" id="PF08392"/>
    </source>
</evidence>
<dbReference type="GO" id="GO:0009922">
    <property type="term" value="F:fatty acid elongase activity"/>
    <property type="evidence" value="ECO:0007669"/>
    <property type="project" value="UniProtKB-EC"/>
</dbReference>
<sequence length="375" mass="41091">MKRSKRWTATSEEFMTKVCRTSGLGDDTYYPAEVATLTECDTLKTTYRGARAETEMVLFSSVAKLLTGLKLAPQQIDAVIVNCSSFNPVPSLAACVINHFHMRPGVKAYTLSGMGCAASIVAVELAQELLQNHRNMRVLICSTENITSSLYYGAEKSMLLTNCLFRLGGAAAVLSNCRKDKPIAKYSQEHIVRTHLSGDDAYNAVISHEDDNGHVGIKIGRDVMHVAGRALTMNITALAPLILPISEKVLYVLDGIARKVSKSKGPRYVPDFKTAVEHFAIHPGGKAVIDVVEKALSLQPRHALPNRAAFERFGNTSSSSTWYAWSHIETFGGVKRGDRLWQLAFGSGFKCNSAIWRALKPNNDQHDAWTGTPSC</sequence>
<reference evidence="6 7" key="1">
    <citation type="journal article" date="2024" name="Nat. Commun.">
        <title>Phylogenomics reveals the evolutionary origins of lichenization in chlorophyte algae.</title>
        <authorList>
            <person name="Puginier C."/>
            <person name="Libourel C."/>
            <person name="Otte J."/>
            <person name="Skaloud P."/>
            <person name="Haon M."/>
            <person name="Grisel S."/>
            <person name="Petersen M."/>
            <person name="Berrin J.G."/>
            <person name="Delaux P.M."/>
            <person name="Dal Grande F."/>
            <person name="Keller J."/>
        </authorList>
    </citation>
    <scope>NUCLEOTIDE SEQUENCE [LARGE SCALE GENOMIC DNA]</scope>
    <source>
        <strain evidence="6 7">SAG 2036</strain>
    </source>
</reference>
<accession>A0AAW1PKE7</accession>
<dbReference type="Gene3D" id="3.40.47.10">
    <property type="match status" value="1"/>
</dbReference>
<protein>
    <recommendedName>
        <fullName evidence="2">very-long-chain 3-oxoacyl-CoA synthase</fullName>
        <ecNumber evidence="2">2.3.1.199</ecNumber>
    </recommendedName>
</protein>
<dbReference type="InterPro" id="IPR013747">
    <property type="entry name" value="ACP_syn_III_C"/>
</dbReference>
<evidence type="ECO:0000313" key="7">
    <source>
        <dbReference type="Proteomes" id="UP001465755"/>
    </source>
</evidence>
<comment type="similarity">
    <text evidence="1">Belongs to the thiolase-like superfamily. Chalcone/stilbene synthases family.</text>
</comment>
<keyword evidence="3" id="KW-0808">Transferase</keyword>
<evidence type="ECO:0000313" key="6">
    <source>
        <dbReference type="EMBL" id="KAK9814016.1"/>
    </source>
</evidence>
<evidence type="ECO:0000256" key="3">
    <source>
        <dbReference type="ARBA" id="ARBA00022679"/>
    </source>
</evidence>
<dbReference type="GO" id="GO:0006633">
    <property type="term" value="P:fatty acid biosynthetic process"/>
    <property type="evidence" value="ECO:0007669"/>
    <property type="project" value="InterPro"/>
</dbReference>
<dbReference type="Proteomes" id="UP001465755">
    <property type="component" value="Unassembled WGS sequence"/>
</dbReference>
<dbReference type="InterPro" id="IPR013601">
    <property type="entry name" value="FAE1_typ3_polyketide_synth"/>
</dbReference>
<name>A0AAW1PKE7_9CHLO</name>
<organism evidence="6 7">
    <name type="scientific">Symbiochloris irregularis</name>
    <dbReference type="NCBI Taxonomy" id="706552"/>
    <lineage>
        <taxon>Eukaryota</taxon>
        <taxon>Viridiplantae</taxon>
        <taxon>Chlorophyta</taxon>
        <taxon>core chlorophytes</taxon>
        <taxon>Trebouxiophyceae</taxon>
        <taxon>Trebouxiales</taxon>
        <taxon>Trebouxiaceae</taxon>
        <taxon>Symbiochloris</taxon>
    </lineage>
</organism>
<evidence type="ECO:0000259" key="5">
    <source>
        <dbReference type="Pfam" id="PF08541"/>
    </source>
</evidence>
<gene>
    <name evidence="6" type="ORF">WJX73_009276</name>
</gene>
<dbReference type="SUPFAM" id="SSF53901">
    <property type="entry name" value="Thiolase-like"/>
    <property type="match status" value="1"/>
</dbReference>
<proteinExistence type="inferred from homology"/>
<dbReference type="CDD" id="cd00831">
    <property type="entry name" value="CHS_like"/>
    <property type="match status" value="1"/>
</dbReference>
<evidence type="ECO:0000256" key="2">
    <source>
        <dbReference type="ARBA" id="ARBA00012307"/>
    </source>
</evidence>
<feature type="domain" description="Beta-ketoacyl-[acyl-carrier-protein] synthase III C-terminal" evidence="5">
    <location>
        <begin position="275"/>
        <end position="357"/>
    </location>
</feature>
<comment type="caution">
    <text evidence="6">The sequence shown here is derived from an EMBL/GenBank/DDBJ whole genome shotgun (WGS) entry which is preliminary data.</text>
</comment>
<dbReference type="PANTHER" id="PTHR31561">
    <property type="entry name" value="3-KETOACYL-COA SYNTHASE"/>
    <property type="match status" value="1"/>
</dbReference>
<dbReference type="InterPro" id="IPR016039">
    <property type="entry name" value="Thiolase-like"/>
</dbReference>
<dbReference type="InterPro" id="IPR012392">
    <property type="entry name" value="3-ktacl-CoA_syn"/>
</dbReference>
<keyword evidence="7" id="KW-1185">Reference proteome</keyword>
<evidence type="ECO:0000256" key="1">
    <source>
        <dbReference type="ARBA" id="ARBA00005531"/>
    </source>
</evidence>
<feature type="domain" description="FAE" evidence="4">
    <location>
        <begin position="2"/>
        <end position="259"/>
    </location>
</feature>
<dbReference type="AlphaFoldDB" id="A0AAW1PKE7"/>
<dbReference type="Pfam" id="PF08392">
    <property type="entry name" value="FAE1_CUT1_RppA"/>
    <property type="match status" value="1"/>
</dbReference>
<dbReference type="EMBL" id="JALJOQ010000002">
    <property type="protein sequence ID" value="KAK9814016.1"/>
    <property type="molecule type" value="Genomic_DNA"/>
</dbReference>